<organism evidence="2 3">
    <name type="scientific">Candidatus Lokiarchaeum ossiferum</name>
    <dbReference type="NCBI Taxonomy" id="2951803"/>
    <lineage>
        <taxon>Archaea</taxon>
        <taxon>Promethearchaeati</taxon>
        <taxon>Promethearchaeota</taxon>
        <taxon>Promethearchaeia</taxon>
        <taxon>Promethearchaeales</taxon>
        <taxon>Promethearchaeaceae</taxon>
        <taxon>Candidatus Lokiarchaeum</taxon>
    </lineage>
</organism>
<sequence>MLPTNVENLLNTLSVYIAKILLILIPFMGIVLPIVTAFGKVIRAYVEPFYEFLPQNPNFFQFNTNWIYVILGGLILICGLVVNLVWPERSKRKNSK</sequence>
<keyword evidence="1" id="KW-0472">Membrane</keyword>
<feature type="transmembrane region" description="Helical" evidence="1">
    <location>
        <begin position="20"/>
        <end position="46"/>
    </location>
</feature>
<evidence type="ECO:0000313" key="2">
    <source>
        <dbReference type="EMBL" id="UYP43774.1"/>
    </source>
</evidence>
<dbReference type="EMBL" id="CP104013">
    <property type="protein sequence ID" value="UYP43774.1"/>
    <property type="molecule type" value="Genomic_DNA"/>
</dbReference>
<feature type="transmembrane region" description="Helical" evidence="1">
    <location>
        <begin position="66"/>
        <end position="86"/>
    </location>
</feature>
<dbReference type="Proteomes" id="UP001208689">
    <property type="component" value="Chromosome"/>
</dbReference>
<evidence type="ECO:0000256" key="1">
    <source>
        <dbReference type="SAM" id="Phobius"/>
    </source>
</evidence>
<proteinExistence type="predicted"/>
<reference evidence="2" key="1">
    <citation type="submission" date="2022-09" db="EMBL/GenBank/DDBJ databases">
        <title>Actin cytoskeleton and complex cell architecture in an #Asgard archaeon.</title>
        <authorList>
            <person name="Ponce Toledo R.I."/>
            <person name="Schleper C."/>
            <person name="Rodrigues Oliveira T."/>
            <person name="Wollweber F."/>
            <person name="Xu J."/>
            <person name="Rittmann S."/>
            <person name="Klingl A."/>
            <person name="Pilhofer M."/>
        </authorList>
    </citation>
    <scope>NUCLEOTIDE SEQUENCE</scope>
    <source>
        <strain evidence="2">B-35</strain>
    </source>
</reference>
<keyword evidence="1" id="KW-1133">Transmembrane helix</keyword>
<accession>A0ABY6HMH0</accession>
<evidence type="ECO:0000313" key="3">
    <source>
        <dbReference type="Proteomes" id="UP001208689"/>
    </source>
</evidence>
<gene>
    <name evidence="2" type="ORF">NEF87_000059</name>
</gene>
<keyword evidence="3" id="KW-1185">Reference proteome</keyword>
<protein>
    <submittedName>
        <fullName evidence="2">Uncharacterized protein</fullName>
    </submittedName>
</protein>
<name>A0ABY6HMH0_9ARCH</name>
<keyword evidence="1" id="KW-0812">Transmembrane</keyword>